<organism evidence="1">
    <name type="scientific">Anguilla anguilla</name>
    <name type="common">European freshwater eel</name>
    <name type="synonym">Muraena anguilla</name>
    <dbReference type="NCBI Taxonomy" id="7936"/>
    <lineage>
        <taxon>Eukaryota</taxon>
        <taxon>Metazoa</taxon>
        <taxon>Chordata</taxon>
        <taxon>Craniata</taxon>
        <taxon>Vertebrata</taxon>
        <taxon>Euteleostomi</taxon>
        <taxon>Actinopterygii</taxon>
        <taxon>Neopterygii</taxon>
        <taxon>Teleostei</taxon>
        <taxon>Anguilliformes</taxon>
        <taxon>Anguillidae</taxon>
        <taxon>Anguilla</taxon>
    </lineage>
</organism>
<dbReference type="EMBL" id="GBXM01023574">
    <property type="protein sequence ID" value="JAH85003.1"/>
    <property type="molecule type" value="Transcribed_RNA"/>
</dbReference>
<sequence>MQNQAGWLGVRLVIQSQNVKIQAGLQKG</sequence>
<dbReference type="AlphaFoldDB" id="A0A0E9W6A1"/>
<protein>
    <submittedName>
        <fullName evidence="1">Uncharacterized protein</fullName>
    </submittedName>
</protein>
<accession>A0A0E9W6A1</accession>
<proteinExistence type="predicted"/>
<name>A0A0E9W6A1_ANGAN</name>
<reference evidence="1" key="2">
    <citation type="journal article" date="2015" name="Fish Shellfish Immunol.">
        <title>Early steps in the European eel (Anguilla anguilla)-Vibrio vulnificus interaction in the gills: Role of the RtxA13 toxin.</title>
        <authorList>
            <person name="Callol A."/>
            <person name="Pajuelo D."/>
            <person name="Ebbesson L."/>
            <person name="Teles M."/>
            <person name="MacKenzie S."/>
            <person name="Amaro C."/>
        </authorList>
    </citation>
    <scope>NUCLEOTIDE SEQUENCE</scope>
</reference>
<reference evidence="1" key="1">
    <citation type="submission" date="2014-11" db="EMBL/GenBank/DDBJ databases">
        <authorList>
            <person name="Amaro Gonzalez C."/>
        </authorList>
    </citation>
    <scope>NUCLEOTIDE SEQUENCE</scope>
</reference>
<evidence type="ECO:0000313" key="1">
    <source>
        <dbReference type="EMBL" id="JAH85003.1"/>
    </source>
</evidence>